<dbReference type="PANTHER" id="PTHR43649">
    <property type="entry name" value="ARABINOSE-BINDING PROTEIN-RELATED"/>
    <property type="match status" value="1"/>
</dbReference>
<proteinExistence type="inferred from homology"/>
<dbReference type="PROSITE" id="PS51257">
    <property type="entry name" value="PROKAR_LIPOPROTEIN"/>
    <property type="match status" value="1"/>
</dbReference>
<accession>A0A927CFR8</accession>
<gene>
    <name evidence="5" type="ORF">IDH45_28035</name>
</gene>
<evidence type="ECO:0000256" key="2">
    <source>
        <dbReference type="ARBA" id="ARBA00022448"/>
    </source>
</evidence>
<feature type="chain" id="PRO_5037931718" evidence="4">
    <location>
        <begin position="31"/>
        <end position="433"/>
    </location>
</feature>
<keyword evidence="2" id="KW-0813">Transport</keyword>
<sequence length="433" mass="48083">MNKKIGVKNCMVPVSAAVLLLLLAACGAEKQQTTAEGPSGTTPVKKDPVKLVFYSTAGWTQEAFNERFGDTMRKKFPGYEIEYVASGKGMEFPDMLSAGAQIDVYWQAVDNTIPHLLQYKLEYDMTELIKKYGVNLNQLEPSSVEAARSMSNGKMYALPIVNNAAALYYNKDLFDKFGVPYLKDGVTWDEVIGVAKRMRRTDGGLEYYGIGSDVQPHLNLSSLSIPYVDPKTEKPTILTNGGWSTIFNQLIEMKKTTDYKSLNASNFVQEKNLAMVDGLANAFLNFDMTTLNWDLVSYPSYKSAPGIASQPLPTMFGITSISKHKEAAAEVLAYMLSEEVQKSLSERAIIPVLQSDVVMKAFAKNSKYKDKNFQAILGKKFAPITPKVTYEAKARSIYGKYVPDLAKGTIDLNTAFRQIDEEMVKLIAEEKAK</sequence>
<reference evidence="5" key="1">
    <citation type="submission" date="2020-09" db="EMBL/GenBank/DDBJ databases">
        <title>A novel bacterium of genus Paenibacillus, isolated from South China Sea.</title>
        <authorList>
            <person name="Huang H."/>
            <person name="Mo K."/>
            <person name="Hu Y."/>
        </authorList>
    </citation>
    <scope>NUCLEOTIDE SEQUENCE</scope>
    <source>
        <strain evidence="5">IB182363</strain>
    </source>
</reference>
<dbReference type="InterPro" id="IPR006061">
    <property type="entry name" value="SBP_1_CS"/>
</dbReference>
<evidence type="ECO:0000256" key="4">
    <source>
        <dbReference type="SAM" id="SignalP"/>
    </source>
</evidence>
<feature type="signal peptide" evidence="4">
    <location>
        <begin position="1"/>
        <end position="30"/>
    </location>
</feature>
<dbReference type="InterPro" id="IPR006059">
    <property type="entry name" value="SBP"/>
</dbReference>
<evidence type="ECO:0000313" key="6">
    <source>
        <dbReference type="Proteomes" id="UP000639396"/>
    </source>
</evidence>
<dbReference type="GO" id="GO:0055085">
    <property type="term" value="P:transmembrane transport"/>
    <property type="evidence" value="ECO:0007669"/>
    <property type="project" value="InterPro"/>
</dbReference>
<dbReference type="AlphaFoldDB" id="A0A927CFR8"/>
<comment type="caution">
    <text evidence="5">The sequence shown here is derived from an EMBL/GenBank/DDBJ whole genome shotgun (WGS) entry which is preliminary data.</text>
</comment>
<dbReference type="Pfam" id="PF01547">
    <property type="entry name" value="SBP_bac_1"/>
    <property type="match status" value="1"/>
</dbReference>
<keyword evidence="6" id="KW-1185">Reference proteome</keyword>
<dbReference type="Gene3D" id="3.40.190.10">
    <property type="entry name" value="Periplasmic binding protein-like II"/>
    <property type="match status" value="1"/>
</dbReference>
<evidence type="ECO:0000313" key="5">
    <source>
        <dbReference type="EMBL" id="MBD2865838.1"/>
    </source>
</evidence>
<dbReference type="PROSITE" id="PS01037">
    <property type="entry name" value="SBP_BACTERIAL_1"/>
    <property type="match status" value="1"/>
</dbReference>
<evidence type="ECO:0000256" key="3">
    <source>
        <dbReference type="ARBA" id="ARBA00022729"/>
    </source>
</evidence>
<dbReference type="RefSeq" id="WP_190931459.1">
    <property type="nucleotide sequence ID" value="NZ_JACXJA010000048.1"/>
</dbReference>
<name>A0A927CFR8_9BACL</name>
<comment type="similarity">
    <text evidence="1">Belongs to the bacterial solute-binding protein 1 family.</text>
</comment>
<dbReference type="Proteomes" id="UP000639396">
    <property type="component" value="Unassembled WGS sequence"/>
</dbReference>
<protein>
    <submittedName>
        <fullName evidence="5">Extracellular solute-binding protein</fullName>
    </submittedName>
</protein>
<organism evidence="5 6">
    <name type="scientific">Paenibacillus oceani</name>
    <dbReference type="NCBI Taxonomy" id="2772510"/>
    <lineage>
        <taxon>Bacteria</taxon>
        <taxon>Bacillati</taxon>
        <taxon>Bacillota</taxon>
        <taxon>Bacilli</taxon>
        <taxon>Bacillales</taxon>
        <taxon>Paenibacillaceae</taxon>
        <taxon>Paenibacillus</taxon>
    </lineage>
</organism>
<evidence type="ECO:0000256" key="1">
    <source>
        <dbReference type="ARBA" id="ARBA00008520"/>
    </source>
</evidence>
<dbReference type="EMBL" id="JACXJA010000048">
    <property type="protein sequence ID" value="MBD2865838.1"/>
    <property type="molecule type" value="Genomic_DNA"/>
</dbReference>
<dbReference type="SUPFAM" id="SSF53850">
    <property type="entry name" value="Periplasmic binding protein-like II"/>
    <property type="match status" value="1"/>
</dbReference>
<dbReference type="InterPro" id="IPR050490">
    <property type="entry name" value="Bact_solute-bd_prot1"/>
</dbReference>
<keyword evidence="3 4" id="KW-0732">Signal</keyword>